<dbReference type="EC" id="1.3.1.14" evidence="12"/>
<organism evidence="12">
    <name type="scientific">hydrothermal vent metagenome</name>
    <dbReference type="NCBI Taxonomy" id="652676"/>
    <lineage>
        <taxon>unclassified sequences</taxon>
        <taxon>metagenomes</taxon>
        <taxon>ecological metagenomes</taxon>
    </lineage>
</organism>
<gene>
    <name evidence="12" type="ORF">MNBD_GAMMA22-346</name>
</gene>
<dbReference type="GO" id="GO:0051537">
    <property type="term" value="F:2 iron, 2 sulfur cluster binding"/>
    <property type="evidence" value="ECO:0007669"/>
    <property type="project" value="UniProtKB-KW"/>
</dbReference>
<keyword evidence="4" id="KW-0001">2Fe-2S</keyword>
<keyword evidence="9" id="KW-0411">Iron-sulfur</keyword>
<evidence type="ECO:0000256" key="7">
    <source>
        <dbReference type="ARBA" id="ARBA00022982"/>
    </source>
</evidence>
<keyword evidence="7" id="KW-0249">Electron transport</keyword>
<evidence type="ECO:0000256" key="1">
    <source>
        <dbReference type="ARBA" id="ARBA00006422"/>
    </source>
</evidence>
<dbReference type="GO" id="GO:0004589">
    <property type="term" value="F:dihydroorotate dehydrogenase (NAD+) activity"/>
    <property type="evidence" value="ECO:0007669"/>
    <property type="project" value="UniProtKB-EC"/>
</dbReference>
<accession>A0A3B0ZYM3</accession>
<feature type="domain" description="FAD-binding FR-type" evidence="11">
    <location>
        <begin position="9"/>
        <end position="107"/>
    </location>
</feature>
<keyword evidence="8" id="KW-0408">Iron</keyword>
<evidence type="ECO:0000256" key="4">
    <source>
        <dbReference type="ARBA" id="ARBA00022714"/>
    </source>
</evidence>
<dbReference type="AlphaFoldDB" id="A0A3B0ZYM3"/>
<evidence type="ECO:0000313" key="12">
    <source>
        <dbReference type="EMBL" id="VAW92477.1"/>
    </source>
</evidence>
<dbReference type="Pfam" id="PF10418">
    <property type="entry name" value="DHODB_Fe-S_bind"/>
    <property type="match status" value="1"/>
</dbReference>
<dbReference type="Gene3D" id="3.40.50.80">
    <property type="entry name" value="Nucleotide-binding domain of ferredoxin-NADP reductase (FNR) module"/>
    <property type="match status" value="1"/>
</dbReference>
<keyword evidence="3" id="KW-0285">Flavoprotein</keyword>
<dbReference type="GO" id="GO:0006221">
    <property type="term" value="P:pyrimidine nucleotide biosynthetic process"/>
    <property type="evidence" value="ECO:0007669"/>
    <property type="project" value="InterPro"/>
</dbReference>
<evidence type="ECO:0000256" key="8">
    <source>
        <dbReference type="ARBA" id="ARBA00023004"/>
    </source>
</evidence>
<evidence type="ECO:0000256" key="5">
    <source>
        <dbReference type="ARBA" id="ARBA00022723"/>
    </source>
</evidence>
<keyword evidence="12" id="KW-0560">Oxidoreductase</keyword>
<dbReference type="InterPro" id="IPR017938">
    <property type="entry name" value="Riboflavin_synthase-like_b-brl"/>
</dbReference>
<protein>
    <submittedName>
        <fullName evidence="12">Dihydroorotate dehydrogenase (NAD(+)), electron transfer subunit</fullName>
        <ecNumber evidence="12">1.3.1.14</ecNumber>
    </submittedName>
</protein>
<keyword evidence="6" id="KW-0274">FAD</keyword>
<dbReference type="SUPFAM" id="SSF63380">
    <property type="entry name" value="Riboflavin synthase domain-like"/>
    <property type="match status" value="1"/>
</dbReference>
<dbReference type="GO" id="GO:0050660">
    <property type="term" value="F:flavin adenine dinucleotide binding"/>
    <property type="evidence" value="ECO:0007669"/>
    <property type="project" value="InterPro"/>
</dbReference>
<proteinExistence type="inferred from homology"/>
<dbReference type="InterPro" id="IPR019480">
    <property type="entry name" value="Dihydroorotate_DH_Fe-S-bd"/>
</dbReference>
<dbReference type="PROSITE" id="PS51384">
    <property type="entry name" value="FAD_FR"/>
    <property type="match status" value="1"/>
</dbReference>
<keyword evidence="2" id="KW-0813">Transport</keyword>
<evidence type="ECO:0000256" key="9">
    <source>
        <dbReference type="ARBA" id="ARBA00023014"/>
    </source>
</evidence>
<dbReference type="PIRSF" id="PIRSF006816">
    <property type="entry name" value="Cyc3_hyd_g"/>
    <property type="match status" value="1"/>
</dbReference>
<dbReference type="InterPro" id="IPR039261">
    <property type="entry name" value="FNR_nucleotide-bd"/>
</dbReference>
<evidence type="ECO:0000256" key="2">
    <source>
        <dbReference type="ARBA" id="ARBA00022448"/>
    </source>
</evidence>
<dbReference type="Gene3D" id="2.10.240.10">
    <property type="entry name" value="Dihydroorotate dehydrogenase, electron transfer subunit"/>
    <property type="match status" value="1"/>
</dbReference>
<evidence type="ECO:0000259" key="11">
    <source>
        <dbReference type="PROSITE" id="PS51384"/>
    </source>
</evidence>
<dbReference type="InterPro" id="IPR012165">
    <property type="entry name" value="Cyt_c3_hydrogenase_gsu"/>
</dbReference>
<evidence type="ECO:0000256" key="10">
    <source>
        <dbReference type="ARBA" id="ARBA00034078"/>
    </source>
</evidence>
<sequence length="293" mass="31880">MTKDNRNTILSESCKIISHQAFKGEQFIVTVLAPEISKRALAGSFVHIQTDSALAMRRPISIMQADPESGTITLLYKVLGHGTKLLSQRKIGESLDILGPIGTPFELHSDKTIPLLIGGGVGLPPMVFIADTIQKFKKQFTPFVIMGSEVPFPFQTQPSKLTVNGIPDAVNATMPLLEEWNIASRLCSLQNYTGCYQGYVTDLAKLWLASLSPQQLAKVEIFSCGPNAMLAAVSKLAKQYDLPCQVSLEEYMACAVGGCAGCVVKIKTKNEVAMKRVCVDGPVFDAHQVVMFQ</sequence>
<dbReference type="InterPro" id="IPR017927">
    <property type="entry name" value="FAD-bd_FR_type"/>
</dbReference>
<dbReference type="InterPro" id="IPR037117">
    <property type="entry name" value="Dihydroorotate_DH_ele_sf"/>
</dbReference>
<dbReference type="Gene3D" id="2.40.30.10">
    <property type="entry name" value="Translation factors"/>
    <property type="match status" value="1"/>
</dbReference>
<reference evidence="12" key="1">
    <citation type="submission" date="2018-06" db="EMBL/GenBank/DDBJ databases">
        <authorList>
            <person name="Zhirakovskaya E."/>
        </authorList>
    </citation>
    <scope>NUCLEOTIDE SEQUENCE</scope>
</reference>
<evidence type="ECO:0000256" key="3">
    <source>
        <dbReference type="ARBA" id="ARBA00022630"/>
    </source>
</evidence>
<comment type="cofactor">
    <cofactor evidence="10">
        <name>[2Fe-2S] cluster</name>
        <dbReference type="ChEBI" id="CHEBI:190135"/>
    </cofactor>
</comment>
<dbReference type="PANTHER" id="PTHR43513:SF3">
    <property type="entry name" value="DIHYDROOROTATE DEHYDROGENASE B (NAD(+)), ELECTRON TRANSFER SUBUNIT-RELATED"/>
    <property type="match status" value="1"/>
</dbReference>
<dbReference type="SUPFAM" id="SSF52343">
    <property type="entry name" value="Ferredoxin reductase-like, C-terminal NADP-linked domain"/>
    <property type="match status" value="1"/>
</dbReference>
<keyword evidence="5" id="KW-0479">Metal-binding</keyword>
<dbReference type="PANTHER" id="PTHR43513">
    <property type="entry name" value="DIHYDROOROTATE DEHYDROGENASE B (NAD(+)), ELECTRON TRANSFER SUBUNIT"/>
    <property type="match status" value="1"/>
</dbReference>
<dbReference type="GO" id="GO:0046872">
    <property type="term" value="F:metal ion binding"/>
    <property type="evidence" value="ECO:0007669"/>
    <property type="project" value="UniProtKB-KW"/>
</dbReference>
<dbReference type="InterPro" id="IPR050353">
    <property type="entry name" value="PyrK_electron_transfer"/>
</dbReference>
<comment type="similarity">
    <text evidence="1">Belongs to the PyrK family.</text>
</comment>
<name>A0A3B0ZYM3_9ZZZZ</name>
<dbReference type="EMBL" id="UOFS01000012">
    <property type="protein sequence ID" value="VAW92477.1"/>
    <property type="molecule type" value="Genomic_DNA"/>
</dbReference>
<dbReference type="CDD" id="cd06218">
    <property type="entry name" value="DHOD_e_trans"/>
    <property type="match status" value="1"/>
</dbReference>
<evidence type="ECO:0000256" key="6">
    <source>
        <dbReference type="ARBA" id="ARBA00022827"/>
    </source>
</evidence>